<dbReference type="Proteomes" id="UP000001019">
    <property type="component" value="Chromosome"/>
</dbReference>
<organism evidence="6 9">
    <name type="scientific">Yersinia pestis</name>
    <dbReference type="NCBI Taxonomy" id="632"/>
    <lineage>
        <taxon>Bacteria</taxon>
        <taxon>Pseudomonadati</taxon>
        <taxon>Pseudomonadota</taxon>
        <taxon>Gammaproteobacteria</taxon>
        <taxon>Enterobacterales</taxon>
        <taxon>Yersiniaceae</taxon>
        <taxon>Yersinia</taxon>
    </lineage>
</organism>
<dbReference type="EMBL" id="AE009952">
    <property type="protein sequence ID" value="AAM84423.1"/>
    <property type="molecule type" value="Genomic_DNA"/>
</dbReference>
<dbReference type="SMART" id="SM00829">
    <property type="entry name" value="PKS_ER"/>
    <property type="match status" value="1"/>
</dbReference>
<dbReference type="Gene3D" id="3.40.50.720">
    <property type="entry name" value="NAD(P)-binding Rossmann-like Domain"/>
    <property type="match status" value="1"/>
</dbReference>
<keyword evidence="1 4" id="KW-0479">Metal-binding</keyword>
<dbReference type="CDD" id="cd08256">
    <property type="entry name" value="Zn_ADH2"/>
    <property type="match status" value="1"/>
</dbReference>
<protein>
    <submittedName>
        <fullName evidence="6 7">Dehydrogenase</fullName>
    </submittedName>
</protein>
<evidence type="ECO:0000256" key="1">
    <source>
        <dbReference type="ARBA" id="ARBA00022723"/>
    </source>
</evidence>
<dbReference type="PANTHER" id="PTHR43401:SF2">
    <property type="entry name" value="L-THREONINE 3-DEHYDROGENASE"/>
    <property type="match status" value="1"/>
</dbReference>
<sequence>MCDKKPLKESSMSHENLKGAQMAEGIPETMRAVVAYGPRDYRFERVPVPTIDAKEILVKVEGCGICAGDTKAFEGAPSFWGDDKQPAYIKAPMIPGHEFIGHVVGLGADVEGFELGDRVTSEQIVPCWGCRFCNHGQYWMCEKHDLYGFQSNVNGAMAEYLKFTKEAINYHVPDHLPLEKAILIEPYACAFHAVQRAKIKLGDVVVLAGSGTLGLGMIGAIKKSGAAKLIVLDLSDDRLALAKKFGADLVLNPSRDDVNTLIKEMTGGYGCDIYIDATGAQKAVEQGLTLLRKLGTFVEFSVFKDPVTVDWSIISDRKELDVLGSHLGPYCFPLVIEGISNGDLPTEGVVTHILPLEKYAEGIELVKRGVDSLKVVLNPNLT</sequence>
<dbReference type="KEGG" id="ypk:y0838"/>
<evidence type="ECO:0000313" key="6">
    <source>
        <dbReference type="EMBL" id="AAM84423.1"/>
    </source>
</evidence>
<evidence type="ECO:0000259" key="5">
    <source>
        <dbReference type="SMART" id="SM00829"/>
    </source>
</evidence>
<reference evidence="7" key="2">
    <citation type="submission" date="2003-04" db="EMBL/GenBank/DDBJ databases">
        <authorList>
            <person name="Song Y."/>
            <person name="Tong Z."/>
            <person name="Wang L."/>
            <person name="Han Y."/>
            <person name="Zhang J."/>
            <person name="Pei D."/>
            <person name="Wang J."/>
            <person name="Zhou D."/>
            <person name="Han Y."/>
            <person name="Pang X."/>
            <person name="Zhai J."/>
            <person name="Chen F."/>
            <person name="Qin H."/>
            <person name="Wang J."/>
            <person name="Li S."/>
            <person name="Guo Z."/>
            <person name="Ye C."/>
            <person name="Du Z."/>
            <person name="Lin W."/>
            <person name="Wang J."/>
            <person name="Yu J."/>
            <person name="Yang H."/>
            <person name="Wang J."/>
            <person name="Huang P."/>
            <person name="Yang R."/>
        </authorList>
    </citation>
    <scope>NUCLEOTIDE SEQUENCE</scope>
    <source>
        <strain evidence="7">91001</strain>
    </source>
</reference>
<dbReference type="GO" id="GO:0008270">
    <property type="term" value="F:zinc ion binding"/>
    <property type="evidence" value="ECO:0007669"/>
    <property type="project" value="InterPro"/>
</dbReference>
<dbReference type="SUPFAM" id="SSF51735">
    <property type="entry name" value="NAD(P)-binding Rossmann-fold domains"/>
    <property type="match status" value="1"/>
</dbReference>
<dbReference type="PROSITE" id="PS00059">
    <property type="entry name" value="ADH_ZINC"/>
    <property type="match status" value="1"/>
</dbReference>
<reference evidence="8" key="3">
    <citation type="journal article" date="2004" name="DNA Res.">
        <title>Complete genome sequence of Yersinia pestis strain 91001, an isolate avirulent to humans.</title>
        <authorList>
            <person name="Song Y."/>
            <person name="Tong Z."/>
            <person name="Wang J."/>
            <person name="Wang L."/>
            <person name="Guo Z."/>
            <person name="Han Y."/>
            <person name="Zhang J."/>
            <person name="Pei D."/>
            <person name="Zhou D."/>
            <person name="Qin H."/>
            <person name="Pang X."/>
            <person name="Han Y."/>
            <person name="Zhai J."/>
            <person name="Li M."/>
            <person name="Cui B."/>
            <person name="Qi Z."/>
            <person name="Jin L."/>
            <person name="Dai R."/>
            <person name="Chen F."/>
            <person name="Li S."/>
            <person name="Ye C."/>
            <person name="Du Z."/>
            <person name="Lin W."/>
            <person name="Wang J."/>
            <person name="Yu J."/>
            <person name="Yang H."/>
            <person name="Wang J."/>
            <person name="Huang P."/>
            <person name="Yang R."/>
        </authorList>
    </citation>
    <scope>NUCLEOTIDE SEQUENCE [LARGE SCALE GENOMIC DNA]</scope>
    <source>
        <strain evidence="8">91001 / Biovar Mediaevalis</strain>
    </source>
</reference>
<name>Q8D195_YERPE</name>
<dbReference type="PANTHER" id="PTHR43401">
    <property type="entry name" value="L-THREONINE 3-DEHYDROGENASE"/>
    <property type="match status" value="1"/>
</dbReference>
<dbReference type="InterPro" id="IPR050129">
    <property type="entry name" value="Zn_alcohol_dh"/>
</dbReference>
<evidence type="ECO:0000313" key="8">
    <source>
        <dbReference type="Proteomes" id="UP000001019"/>
    </source>
</evidence>
<dbReference type="GO" id="GO:0016616">
    <property type="term" value="F:oxidoreductase activity, acting on the CH-OH group of donors, NAD or NADP as acceptor"/>
    <property type="evidence" value="ECO:0007669"/>
    <property type="project" value="UniProtKB-ARBA"/>
</dbReference>
<dbReference type="IntAct" id="Q8D195">
    <property type="interactions" value="4"/>
</dbReference>
<reference evidence="6 9" key="1">
    <citation type="journal article" date="2002" name="J. Bacteriol.">
        <title>Genome sequence of Yersinia pestis KIM.</title>
        <authorList>
            <person name="Deng W."/>
            <person name="Burland V."/>
            <person name="Plunkett G.III."/>
            <person name="Boutin A."/>
            <person name="Mayhew G.F."/>
            <person name="Liss P."/>
            <person name="Perna N.T."/>
            <person name="Rose D.J."/>
            <person name="Mau B."/>
            <person name="Zhou S."/>
            <person name="Schwartz D.C."/>
            <person name="Fetherston J.D."/>
            <person name="Lindler L.E."/>
            <person name="Brubaker R.R."/>
            <person name="Plana G.V."/>
            <person name="Straley S.C."/>
            <person name="McDonough K.A."/>
            <person name="Nilles M.L."/>
            <person name="Matson J.S."/>
            <person name="Blattner F.R."/>
            <person name="Perry R.D."/>
        </authorList>
    </citation>
    <scope>NUCLEOTIDE SEQUENCE [LARGE SCALE GENOMIC DNA]</scope>
    <source>
        <strain evidence="6">KIM</strain>
        <strain evidence="9">KIM10+ / Biovar Mediaevalis</strain>
    </source>
</reference>
<accession>Q74XR6</accession>
<dbReference type="Pfam" id="PF08240">
    <property type="entry name" value="ADH_N"/>
    <property type="match status" value="1"/>
</dbReference>
<dbReference type="Pfam" id="PF00107">
    <property type="entry name" value="ADH_zinc_N"/>
    <property type="match status" value="1"/>
</dbReference>
<dbReference type="Proteomes" id="UP000002490">
    <property type="component" value="Chromosome"/>
</dbReference>
<comment type="similarity">
    <text evidence="4">Belongs to the zinc-containing alcohol dehydrogenase family.</text>
</comment>
<feature type="domain" description="Enoyl reductase (ER)" evidence="5">
    <location>
        <begin position="37"/>
        <end position="377"/>
    </location>
</feature>
<reference evidence="7" key="4">
    <citation type="submission" date="2016-05" db="EMBL/GenBank/DDBJ databases">
        <title>Reannotation of Yersinia pestis strain 91001 based on omics data.</title>
        <authorList>
            <person name="Yiqing M."/>
        </authorList>
    </citation>
    <scope>NUCLEOTIDE SEQUENCE</scope>
    <source>
        <strain evidence="7">91001</strain>
    </source>
</reference>
<proteinExistence type="inferred from homology"/>
<dbReference type="InterPro" id="IPR020843">
    <property type="entry name" value="ER"/>
</dbReference>
<dbReference type="DNASU" id="1145785"/>
<evidence type="ECO:0000256" key="4">
    <source>
        <dbReference type="RuleBase" id="RU361277"/>
    </source>
</evidence>
<comment type="cofactor">
    <cofactor evidence="4">
        <name>Zn(2+)</name>
        <dbReference type="ChEBI" id="CHEBI:29105"/>
    </cofactor>
</comment>
<dbReference type="AlphaFoldDB" id="Q8D195"/>
<dbReference type="InterPro" id="IPR013149">
    <property type="entry name" value="ADH-like_C"/>
</dbReference>
<keyword evidence="2 4" id="KW-0862">Zinc</keyword>
<keyword evidence="3" id="KW-0560">Oxidoreductase</keyword>
<dbReference type="HOGENOM" id="CLU_026673_11_0_6"/>
<dbReference type="InterPro" id="IPR011032">
    <property type="entry name" value="GroES-like_sf"/>
</dbReference>
<dbReference type="SUPFAM" id="SSF50129">
    <property type="entry name" value="GroES-like"/>
    <property type="match status" value="1"/>
</dbReference>
<accession>Q8D195</accession>
<dbReference type="Gene3D" id="3.90.180.10">
    <property type="entry name" value="Medium-chain alcohol dehydrogenases, catalytic domain"/>
    <property type="match status" value="1"/>
</dbReference>
<dbReference type="EnsemblBacteria" id="AAS60608">
    <property type="protein sequence ID" value="AAS60608"/>
    <property type="gene ID" value="YP_0335"/>
</dbReference>
<gene>
    <name evidence="7" type="primary">tdh2</name>
    <name evidence="6" type="ordered locus">y0838</name>
    <name evidence="7" type="ordered locus">YP_0335</name>
</gene>
<evidence type="ECO:0000256" key="2">
    <source>
        <dbReference type="ARBA" id="ARBA00022833"/>
    </source>
</evidence>
<dbReference type="EMBL" id="AE017042">
    <property type="protein sequence ID" value="AAS60608.1"/>
    <property type="molecule type" value="Genomic_DNA"/>
</dbReference>
<evidence type="ECO:0000256" key="3">
    <source>
        <dbReference type="ARBA" id="ARBA00023002"/>
    </source>
</evidence>
<dbReference type="KEGG" id="ypm:YP_0335"/>
<dbReference type="InterPro" id="IPR013154">
    <property type="entry name" value="ADH-like_N"/>
</dbReference>
<evidence type="ECO:0000313" key="7">
    <source>
        <dbReference type="EMBL" id="AAS60608.1"/>
    </source>
</evidence>
<evidence type="ECO:0000313" key="9">
    <source>
        <dbReference type="Proteomes" id="UP000002490"/>
    </source>
</evidence>
<dbReference type="InterPro" id="IPR036291">
    <property type="entry name" value="NAD(P)-bd_dom_sf"/>
</dbReference>
<dbReference type="InterPro" id="IPR002328">
    <property type="entry name" value="ADH_Zn_CS"/>
</dbReference>